<sequence>VPDYELVPVLYSIHGANGNSTIKMYIKAFQQNIELHLNTTGEYLASEDTPLWTVKSNQQEPEGLQYSLIPKALKDIGVPMQDEDSDAAVLATPRDNKLRIFDGFLSYNLIIRSLPERIVKHILYGENGLFEDSFTEERAADDLIVTYHHIVYRKVPKKGSESFNITNPLTRMYQIVDTVYPEVLVVIDYDLYTMLGKNIDQAKRYIVALWNGVDLRYRVLTNPKIRLNIAGIIIGMDKAAIPYIENNRVDLNDVDAYQALLGMGNYFYNEKRFPENVYDMAVCSTKLGAHHDGTSNGAANCSASNDNIMSGTLALSQHEFEWSNCSIRSLRKFLSEGKAKCLYDEPPKATVIRRILPGKFMSPDVQCKKAYSGKSCNKNSPSMCYSLKCTVPGTNGLCIPIAAAADGSSCGNGLVNL</sequence>
<dbReference type="OrthoDB" id="7605923at2759"/>
<keyword evidence="6" id="KW-1015">Disulfide bond</keyword>
<dbReference type="Gene3D" id="3.40.1620.60">
    <property type="match status" value="1"/>
</dbReference>
<gene>
    <name evidence="10" type="ORF">WH47_03822</name>
</gene>
<evidence type="ECO:0000256" key="1">
    <source>
        <dbReference type="ARBA" id="ARBA00022670"/>
    </source>
</evidence>
<keyword evidence="11" id="KW-1185">Reference proteome</keyword>
<dbReference type="GO" id="GO:0046872">
    <property type="term" value="F:metal ion binding"/>
    <property type="evidence" value="ECO:0007669"/>
    <property type="project" value="UniProtKB-KW"/>
</dbReference>
<dbReference type="PROSITE" id="PS50215">
    <property type="entry name" value="ADAM_MEPRO"/>
    <property type="match status" value="1"/>
</dbReference>
<keyword evidence="5" id="KW-0482">Metalloprotease</keyword>
<dbReference type="Pfam" id="PF01421">
    <property type="entry name" value="Reprolysin"/>
    <property type="match status" value="1"/>
</dbReference>
<reference evidence="10 11" key="1">
    <citation type="submission" date="2015-07" db="EMBL/GenBank/DDBJ databases">
        <title>The genome of Habropoda laboriosa.</title>
        <authorList>
            <person name="Pan H."/>
            <person name="Kapheim K."/>
        </authorList>
    </citation>
    <scope>NUCLEOTIDE SEQUENCE [LARGE SCALE GENOMIC DNA]</scope>
    <source>
        <strain evidence="10">0110345459</strain>
    </source>
</reference>
<comment type="caution">
    <text evidence="8">Lacks conserved residue(s) required for the propagation of feature annotation.</text>
</comment>
<dbReference type="GO" id="GO:0004222">
    <property type="term" value="F:metalloendopeptidase activity"/>
    <property type="evidence" value="ECO:0007669"/>
    <property type="project" value="InterPro"/>
</dbReference>
<dbReference type="InterPro" id="IPR001590">
    <property type="entry name" value="Peptidase_M12B"/>
</dbReference>
<dbReference type="GO" id="GO:0006508">
    <property type="term" value="P:proteolysis"/>
    <property type="evidence" value="ECO:0007669"/>
    <property type="project" value="UniProtKB-KW"/>
</dbReference>
<proteinExistence type="predicted"/>
<dbReference type="STRING" id="597456.A0A0L7QV27"/>
<keyword evidence="10" id="KW-0401">Integrin</keyword>
<evidence type="ECO:0000256" key="3">
    <source>
        <dbReference type="ARBA" id="ARBA00022801"/>
    </source>
</evidence>
<name>A0A0L7QV27_9HYME</name>
<dbReference type="EMBL" id="KQ414731">
    <property type="protein sequence ID" value="KOC62409.1"/>
    <property type="molecule type" value="Genomic_DNA"/>
</dbReference>
<evidence type="ECO:0000256" key="2">
    <source>
        <dbReference type="ARBA" id="ARBA00022723"/>
    </source>
</evidence>
<dbReference type="GO" id="GO:0007229">
    <property type="term" value="P:integrin-mediated signaling pathway"/>
    <property type="evidence" value="ECO:0007669"/>
    <property type="project" value="UniProtKB-KW"/>
</dbReference>
<keyword evidence="4" id="KW-0862">Zinc</keyword>
<evidence type="ECO:0000256" key="4">
    <source>
        <dbReference type="ARBA" id="ARBA00022833"/>
    </source>
</evidence>
<dbReference type="Proteomes" id="UP000053825">
    <property type="component" value="Unassembled WGS sequence"/>
</dbReference>
<dbReference type="PANTHER" id="PTHR11905">
    <property type="entry name" value="ADAM A DISINTEGRIN AND METALLOPROTEASE DOMAIN"/>
    <property type="match status" value="1"/>
</dbReference>
<dbReference type="AlphaFoldDB" id="A0A0L7QV27"/>
<dbReference type="InterPro" id="IPR024079">
    <property type="entry name" value="MetalloPept_cat_dom_sf"/>
</dbReference>
<keyword evidence="3" id="KW-0378">Hydrolase</keyword>
<dbReference type="SUPFAM" id="SSF55486">
    <property type="entry name" value="Metalloproteases ('zincins'), catalytic domain"/>
    <property type="match status" value="1"/>
</dbReference>
<evidence type="ECO:0000256" key="8">
    <source>
        <dbReference type="PROSITE-ProRule" id="PRU00276"/>
    </source>
</evidence>
<keyword evidence="7" id="KW-0325">Glycoprotein</keyword>
<feature type="domain" description="Peptidase M12B" evidence="9">
    <location>
        <begin position="287"/>
        <end position="346"/>
    </location>
</feature>
<protein>
    <submittedName>
        <fullName evidence="10">A disintegrin and metalloproteinase with thrombospondin motifs 18</fullName>
    </submittedName>
</protein>
<feature type="non-terminal residue" evidence="10">
    <location>
        <position position="1"/>
    </location>
</feature>
<dbReference type="InterPro" id="IPR041645">
    <property type="entry name" value="ADAMTS_CR_2"/>
</dbReference>
<keyword evidence="2" id="KW-0479">Metal-binding</keyword>
<evidence type="ECO:0000313" key="11">
    <source>
        <dbReference type="Proteomes" id="UP000053825"/>
    </source>
</evidence>
<accession>A0A0L7QV27</accession>
<evidence type="ECO:0000259" key="9">
    <source>
        <dbReference type="PROSITE" id="PS50215"/>
    </source>
</evidence>
<dbReference type="PANTHER" id="PTHR11905:SF159">
    <property type="entry name" value="ADAM METALLOPROTEASE"/>
    <property type="match status" value="1"/>
</dbReference>
<dbReference type="Gene3D" id="3.40.390.10">
    <property type="entry name" value="Collagenase (Catalytic Domain)"/>
    <property type="match status" value="2"/>
</dbReference>
<evidence type="ECO:0000256" key="6">
    <source>
        <dbReference type="ARBA" id="ARBA00023157"/>
    </source>
</evidence>
<evidence type="ECO:0000313" key="10">
    <source>
        <dbReference type="EMBL" id="KOC62409.1"/>
    </source>
</evidence>
<dbReference type="Pfam" id="PF17771">
    <property type="entry name" value="ADAMTS_CR_2"/>
    <property type="match status" value="1"/>
</dbReference>
<keyword evidence="1" id="KW-0645">Protease</keyword>
<evidence type="ECO:0000256" key="7">
    <source>
        <dbReference type="ARBA" id="ARBA00023180"/>
    </source>
</evidence>
<organism evidence="10 11">
    <name type="scientific">Habropoda laboriosa</name>
    <dbReference type="NCBI Taxonomy" id="597456"/>
    <lineage>
        <taxon>Eukaryota</taxon>
        <taxon>Metazoa</taxon>
        <taxon>Ecdysozoa</taxon>
        <taxon>Arthropoda</taxon>
        <taxon>Hexapoda</taxon>
        <taxon>Insecta</taxon>
        <taxon>Pterygota</taxon>
        <taxon>Neoptera</taxon>
        <taxon>Endopterygota</taxon>
        <taxon>Hymenoptera</taxon>
        <taxon>Apocrita</taxon>
        <taxon>Aculeata</taxon>
        <taxon>Apoidea</taxon>
        <taxon>Anthophila</taxon>
        <taxon>Apidae</taxon>
        <taxon>Habropoda</taxon>
    </lineage>
</organism>
<evidence type="ECO:0000256" key="5">
    <source>
        <dbReference type="ARBA" id="ARBA00023049"/>
    </source>
</evidence>